<accession>H2KV25</accession>
<dbReference type="Pfam" id="PF07690">
    <property type="entry name" value="MFS_1"/>
    <property type="match status" value="1"/>
</dbReference>
<comment type="similarity">
    <text evidence="6">Belongs to the major facilitator superfamily. Spinster (TC 2.A.1.49) family.</text>
</comment>
<sequence>IPNFVQQYYSINDEQLGLLQTVFFISYTLLSPIAGYLGDRWHRKYLMIMGLVLWIIVTLASSFVPPELFRVFLFTRCLVGIGEASYSTIAPTIISDLFVGSARTKALGFFYFAVPVGSGFGYVVGSAMARISGEWQWALRVTPLLGIVCVLLLVYLHKDPPRGLAEGAPLMSTTAWWVDLKYLVCNSAFILVSGGFTCVCFILGALTWFGVHLIEMGIDAAHDDPMAWRTYDVPLIFGISLCFSGIIGVLLGSYLGRRLLLIQPNADALVCAGSQFICAPVLFFTLLSPSVSFFLCVVLVFLVDLLLCLGWALVSDMTMSVVIPTRRSTASAVQMIMTHALGDCISPAIVGAISDGISDIASLETQYLSLQRALFLTPFVCVLGAFLFSMLSLCVVKGRLAVLQFIEGSRWHRQLERSISRSTTVARWIRLGYQPSIFYVKVLLCSVSSANAPAIRKRVIPLLTLGMRHSMHMRFFMSGRVLTVTLRQVDRDPLLRKGCNHLRKAYENNGRVTVLSFHIGRRVVPSGGSPCCTQQAGFLLAATKTPPDFIRRQVKLSVRADREAWWTRKAKEMRDAKSAGNVCKLFRLIRSTGRPKLLVNELIRDQNGSVICSKVGRLDR</sequence>
<dbReference type="InterPro" id="IPR020846">
    <property type="entry name" value="MFS_dom"/>
</dbReference>
<dbReference type="CDD" id="cd17328">
    <property type="entry name" value="MFS_spinster_like"/>
    <property type="match status" value="1"/>
</dbReference>
<feature type="transmembrane region" description="Helical" evidence="7">
    <location>
        <begin position="188"/>
        <end position="214"/>
    </location>
</feature>
<keyword evidence="10" id="KW-1185">Reference proteome</keyword>
<comment type="subcellular location">
    <subcellularLocation>
        <location evidence="1">Membrane</location>
        <topology evidence="1">Multi-pass membrane protein</topology>
    </subcellularLocation>
</comment>
<evidence type="ECO:0000313" key="10">
    <source>
        <dbReference type="Proteomes" id="UP000008909"/>
    </source>
</evidence>
<feature type="domain" description="Major facilitator superfamily (MFS) profile" evidence="8">
    <location>
        <begin position="1"/>
        <end position="396"/>
    </location>
</feature>
<feature type="transmembrane region" description="Helical" evidence="7">
    <location>
        <begin position="292"/>
        <end position="314"/>
    </location>
</feature>
<dbReference type="InterPro" id="IPR036259">
    <property type="entry name" value="MFS_trans_sf"/>
</dbReference>
<gene>
    <name evidence="9" type="ORF">CLF_111070</name>
</gene>
<keyword evidence="3 7" id="KW-0812">Transmembrane</keyword>
<feature type="transmembrane region" description="Helical" evidence="7">
    <location>
        <begin position="234"/>
        <end position="256"/>
    </location>
</feature>
<dbReference type="PANTHER" id="PTHR23505:SF79">
    <property type="entry name" value="PROTEIN SPINSTER"/>
    <property type="match status" value="1"/>
</dbReference>
<feature type="transmembrane region" description="Helical" evidence="7">
    <location>
        <begin position="137"/>
        <end position="156"/>
    </location>
</feature>
<evidence type="ECO:0000256" key="5">
    <source>
        <dbReference type="ARBA" id="ARBA00023136"/>
    </source>
</evidence>
<evidence type="ECO:0000259" key="8">
    <source>
        <dbReference type="PROSITE" id="PS50850"/>
    </source>
</evidence>
<dbReference type="GO" id="GO:0022857">
    <property type="term" value="F:transmembrane transporter activity"/>
    <property type="evidence" value="ECO:0007669"/>
    <property type="project" value="InterPro"/>
</dbReference>
<dbReference type="Gene3D" id="1.20.1250.20">
    <property type="entry name" value="MFS general substrate transporter like domains"/>
    <property type="match status" value="1"/>
</dbReference>
<feature type="transmembrane region" description="Helical" evidence="7">
    <location>
        <begin position="71"/>
        <end position="94"/>
    </location>
</feature>
<evidence type="ECO:0000256" key="1">
    <source>
        <dbReference type="ARBA" id="ARBA00004141"/>
    </source>
</evidence>
<dbReference type="EMBL" id="DF144287">
    <property type="protein sequence ID" value="GAA36029.2"/>
    <property type="molecule type" value="Genomic_DNA"/>
</dbReference>
<feature type="transmembrane region" description="Helical" evidence="7">
    <location>
        <begin position="45"/>
        <end position="65"/>
    </location>
</feature>
<dbReference type="AlphaFoldDB" id="H2KV25"/>
<organism evidence="9 10">
    <name type="scientific">Clonorchis sinensis</name>
    <name type="common">Chinese liver fluke</name>
    <dbReference type="NCBI Taxonomy" id="79923"/>
    <lineage>
        <taxon>Eukaryota</taxon>
        <taxon>Metazoa</taxon>
        <taxon>Spiralia</taxon>
        <taxon>Lophotrochozoa</taxon>
        <taxon>Platyhelminthes</taxon>
        <taxon>Trematoda</taxon>
        <taxon>Digenea</taxon>
        <taxon>Opisthorchiida</taxon>
        <taxon>Opisthorchiata</taxon>
        <taxon>Opisthorchiidae</taxon>
        <taxon>Clonorchis</taxon>
    </lineage>
</organism>
<protein>
    <submittedName>
        <fullName evidence="9">Protein spinster homolog 1</fullName>
    </submittedName>
</protein>
<dbReference type="Proteomes" id="UP000008909">
    <property type="component" value="Unassembled WGS sequence"/>
</dbReference>
<feature type="transmembrane region" description="Helical" evidence="7">
    <location>
        <begin position="106"/>
        <end position="125"/>
    </location>
</feature>
<evidence type="ECO:0000256" key="3">
    <source>
        <dbReference type="ARBA" id="ARBA00022692"/>
    </source>
</evidence>
<keyword evidence="2" id="KW-0813">Transport</keyword>
<evidence type="ECO:0000256" key="7">
    <source>
        <dbReference type="SAM" id="Phobius"/>
    </source>
</evidence>
<dbReference type="InterPro" id="IPR044770">
    <property type="entry name" value="MFS_spinster-like"/>
</dbReference>
<feature type="transmembrane region" description="Helical" evidence="7">
    <location>
        <begin position="373"/>
        <end position="396"/>
    </location>
</feature>
<evidence type="ECO:0000313" key="9">
    <source>
        <dbReference type="EMBL" id="GAA36029.2"/>
    </source>
</evidence>
<dbReference type="PROSITE" id="PS50850">
    <property type="entry name" value="MFS"/>
    <property type="match status" value="1"/>
</dbReference>
<keyword evidence="5 7" id="KW-0472">Membrane</keyword>
<keyword evidence="4 7" id="KW-1133">Transmembrane helix</keyword>
<feature type="non-terminal residue" evidence="9">
    <location>
        <position position="1"/>
    </location>
</feature>
<evidence type="ECO:0000256" key="6">
    <source>
        <dbReference type="ARBA" id="ARBA00024338"/>
    </source>
</evidence>
<dbReference type="InterPro" id="IPR011701">
    <property type="entry name" value="MFS"/>
</dbReference>
<reference evidence="9" key="1">
    <citation type="journal article" date="2011" name="Genome Biol.">
        <title>The draft genome of the carcinogenic human liver fluke Clonorchis sinensis.</title>
        <authorList>
            <person name="Wang X."/>
            <person name="Chen W."/>
            <person name="Huang Y."/>
            <person name="Sun J."/>
            <person name="Men J."/>
            <person name="Liu H."/>
            <person name="Luo F."/>
            <person name="Guo L."/>
            <person name="Lv X."/>
            <person name="Deng C."/>
            <person name="Zhou C."/>
            <person name="Fan Y."/>
            <person name="Li X."/>
            <person name="Huang L."/>
            <person name="Hu Y."/>
            <person name="Liang C."/>
            <person name="Hu X."/>
            <person name="Xu J."/>
            <person name="Yu X."/>
        </authorList>
    </citation>
    <scope>NUCLEOTIDE SEQUENCE [LARGE SCALE GENOMIC DNA]</scope>
    <source>
        <strain evidence="9">Henan</strain>
    </source>
</reference>
<evidence type="ECO:0000256" key="4">
    <source>
        <dbReference type="ARBA" id="ARBA00022989"/>
    </source>
</evidence>
<dbReference type="SUPFAM" id="SSF103473">
    <property type="entry name" value="MFS general substrate transporter"/>
    <property type="match status" value="1"/>
</dbReference>
<feature type="transmembrane region" description="Helical" evidence="7">
    <location>
        <begin position="268"/>
        <end position="286"/>
    </location>
</feature>
<proteinExistence type="inferred from homology"/>
<dbReference type="PANTHER" id="PTHR23505">
    <property type="entry name" value="SPINSTER"/>
    <property type="match status" value="1"/>
</dbReference>
<dbReference type="GO" id="GO:0016020">
    <property type="term" value="C:membrane"/>
    <property type="evidence" value="ECO:0007669"/>
    <property type="project" value="UniProtKB-SubCell"/>
</dbReference>
<evidence type="ECO:0000256" key="2">
    <source>
        <dbReference type="ARBA" id="ARBA00022448"/>
    </source>
</evidence>
<feature type="transmembrane region" description="Helical" evidence="7">
    <location>
        <begin position="18"/>
        <end position="38"/>
    </location>
</feature>
<name>H2KV25_CLOSI</name>